<feature type="signal peptide" evidence="4">
    <location>
        <begin position="1"/>
        <end position="21"/>
    </location>
</feature>
<comment type="similarity">
    <text evidence="3">Belongs to the metallo-dependent hydrolases superfamily.</text>
</comment>
<keyword evidence="1 3" id="KW-0210">Decarboxylase</keyword>
<evidence type="ECO:0000259" key="5">
    <source>
        <dbReference type="Pfam" id="PF04909"/>
    </source>
</evidence>
<dbReference type="Pfam" id="PF04909">
    <property type="entry name" value="Amidohydro_2"/>
    <property type="match status" value="1"/>
</dbReference>
<dbReference type="OrthoDB" id="432010at2759"/>
<dbReference type="GO" id="GO:0005829">
    <property type="term" value="C:cytosol"/>
    <property type="evidence" value="ECO:0007669"/>
    <property type="project" value="TreeGrafter"/>
</dbReference>
<evidence type="ECO:0000256" key="1">
    <source>
        <dbReference type="ARBA" id="ARBA00022793"/>
    </source>
</evidence>
<keyword evidence="4" id="KW-0732">Signal</keyword>
<dbReference type="InterPro" id="IPR032465">
    <property type="entry name" value="ACMSD"/>
</dbReference>
<evidence type="ECO:0000256" key="4">
    <source>
        <dbReference type="SAM" id="SignalP"/>
    </source>
</evidence>
<feature type="chain" id="PRO_5040789237" description="Amidohydrolase-related domain-containing protein" evidence="4">
    <location>
        <begin position="22"/>
        <end position="275"/>
    </location>
</feature>
<gene>
    <name evidence="6" type="ORF">NLJ89_g6412</name>
</gene>
<dbReference type="AlphaFoldDB" id="A0A9W8MWF4"/>
<evidence type="ECO:0000313" key="7">
    <source>
        <dbReference type="Proteomes" id="UP001148786"/>
    </source>
</evidence>
<dbReference type="PANTHER" id="PTHR21240">
    <property type="entry name" value="2-AMINO-3-CARBOXYLMUCONATE-6-SEMIALDEHYDE DECARBOXYLASE"/>
    <property type="match status" value="1"/>
</dbReference>
<dbReference type="PANTHER" id="PTHR21240:SF31">
    <property type="entry name" value="AMIDOHYDROLASE FAMILY PROTEIN (AFU_ORTHOLOGUE AFUA_7G05840)"/>
    <property type="match status" value="1"/>
</dbReference>
<keyword evidence="2 3" id="KW-0456">Lyase</keyword>
<name>A0A9W8MWF4_9AGAR</name>
<sequence length="275" mass="30555">MLVSAYFSFVASLSTAPLALAAAKWGNSGTGSIVIGEEWTIPELLYQVLPVVVSPFPGGTHAELVLNLLDVHNQRLDMMNANQIDFMVLGCNSPCIQGIANPVAAAKMSVQEQMVIKIFLYYDQVEYDVFWQMVSDLDVPVYLHTRLDAQPILDLLYAHAPLLRGAPQGFSAGASAHIFGLCVNGIFNRFPDVRLIIGHMGERIPSDLYRIDTEFSHTKTAMKQNTTTYFKRNIYETTSSDFSTNLLKFHMGEIGLDRIMYSTDYLKAYPPDGTA</sequence>
<dbReference type="GO" id="GO:0016831">
    <property type="term" value="F:carboxy-lyase activity"/>
    <property type="evidence" value="ECO:0007669"/>
    <property type="project" value="UniProtKB-KW"/>
</dbReference>
<evidence type="ECO:0000256" key="3">
    <source>
        <dbReference type="RuleBase" id="RU366045"/>
    </source>
</evidence>
<protein>
    <recommendedName>
        <fullName evidence="5">Amidohydrolase-related domain-containing protein</fullName>
    </recommendedName>
</protein>
<dbReference type="GO" id="GO:0019748">
    <property type="term" value="P:secondary metabolic process"/>
    <property type="evidence" value="ECO:0007669"/>
    <property type="project" value="TreeGrafter"/>
</dbReference>
<proteinExistence type="inferred from homology"/>
<comment type="caution">
    <text evidence="6">The sequence shown here is derived from an EMBL/GenBank/DDBJ whole genome shotgun (WGS) entry which is preliminary data.</text>
</comment>
<dbReference type="Gene3D" id="3.20.20.140">
    <property type="entry name" value="Metal-dependent hydrolases"/>
    <property type="match status" value="1"/>
</dbReference>
<dbReference type="Proteomes" id="UP001148786">
    <property type="component" value="Unassembled WGS sequence"/>
</dbReference>
<dbReference type="InterPro" id="IPR032466">
    <property type="entry name" value="Metal_Hydrolase"/>
</dbReference>
<feature type="domain" description="Amidohydrolase-related" evidence="5">
    <location>
        <begin position="126"/>
        <end position="265"/>
    </location>
</feature>
<dbReference type="GO" id="GO:0016787">
    <property type="term" value="F:hydrolase activity"/>
    <property type="evidence" value="ECO:0007669"/>
    <property type="project" value="InterPro"/>
</dbReference>
<keyword evidence="7" id="KW-1185">Reference proteome</keyword>
<evidence type="ECO:0000313" key="6">
    <source>
        <dbReference type="EMBL" id="KAJ3507248.1"/>
    </source>
</evidence>
<evidence type="ECO:0000256" key="2">
    <source>
        <dbReference type="ARBA" id="ARBA00023239"/>
    </source>
</evidence>
<dbReference type="SUPFAM" id="SSF51556">
    <property type="entry name" value="Metallo-dependent hydrolases"/>
    <property type="match status" value="1"/>
</dbReference>
<accession>A0A9W8MWF4</accession>
<dbReference type="InterPro" id="IPR006680">
    <property type="entry name" value="Amidohydro-rel"/>
</dbReference>
<dbReference type="EMBL" id="JANKHO010000679">
    <property type="protein sequence ID" value="KAJ3507248.1"/>
    <property type="molecule type" value="Genomic_DNA"/>
</dbReference>
<organism evidence="6 7">
    <name type="scientific">Agrocybe chaxingu</name>
    <dbReference type="NCBI Taxonomy" id="84603"/>
    <lineage>
        <taxon>Eukaryota</taxon>
        <taxon>Fungi</taxon>
        <taxon>Dikarya</taxon>
        <taxon>Basidiomycota</taxon>
        <taxon>Agaricomycotina</taxon>
        <taxon>Agaricomycetes</taxon>
        <taxon>Agaricomycetidae</taxon>
        <taxon>Agaricales</taxon>
        <taxon>Agaricineae</taxon>
        <taxon>Strophariaceae</taxon>
        <taxon>Agrocybe</taxon>
    </lineage>
</organism>
<reference evidence="6" key="1">
    <citation type="submission" date="2022-07" db="EMBL/GenBank/DDBJ databases">
        <title>Genome Sequence of Agrocybe chaxingu.</title>
        <authorList>
            <person name="Buettner E."/>
        </authorList>
    </citation>
    <scope>NUCLEOTIDE SEQUENCE</scope>
    <source>
        <strain evidence="6">MP-N11</strain>
    </source>
</reference>